<dbReference type="Proteomes" id="UP000234681">
    <property type="component" value="Chromosome 5"/>
</dbReference>
<gene>
    <name evidence="2" type="primary">Med8</name>
    <name evidence="1" type="synonym">Med8_predicted</name>
    <name evidence="1" type="ORF">rCG_50224</name>
</gene>
<reference evidence="1" key="2">
    <citation type="submission" date="2005-09" db="EMBL/GenBank/DDBJ databases">
        <authorList>
            <person name="Mural R.J."/>
            <person name="Li P.W."/>
            <person name="Adams M.D."/>
            <person name="Amanatides P.G."/>
            <person name="Baden-Tillson H."/>
            <person name="Barnstead M."/>
            <person name="Chin S.H."/>
            <person name="Dew I."/>
            <person name="Evans C.A."/>
            <person name="Ferriera S."/>
            <person name="Flanigan M."/>
            <person name="Fosler C."/>
            <person name="Glodek A."/>
            <person name="Gu Z."/>
            <person name="Holt R.A."/>
            <person name="Jennings D."/>
            <person name="Kraft C.L."/>
            <person name="Lu F."/>
            <person name="Nguyen T."/>
            <person name="Nusskern D.R."/>
            <person name="Pfannkoch C.M."/>
            <person name="Sitter C."/>
            <person name="Sutton G.G."/>
            <person name="Venter J.C."/>
            <person name="Wang Z."/>
            <person name="Woodage T."/>
            <person name="Zheng X.H."/>
            <person name="Zhong F."/>
        </authorList>
    </citation>
    <scope>NUCLEOTIDE SEQUENCE</scope>
    <source>
        <strain evidence="1">BN</strain>
    </source>
</reference>
<accession>A6JZH9</accession>
<name>A6JZH9_RAT</name>
<sequence>MAHVTYLSFLEVHSRENAKWNKNQHQVSFNASLPAVSVDGSLHSQVICAELSNEIIFCSRLI</sequence>
<reference evidence="1" key="1">
    <citation type="journal article" date="2005" name="Genome Res.">
        <title>Gene and alternative splicing annotation with AIR.</title>
        <authorList>
            <person name="Florea L."/>
            <person name="Di Francesco V."/>
            <person name="Miller J."/>
            <person name="Turner R."/>
            <person name="Yao A."/>
            <person name="Harris M."/>
            <person name="Walenz B."/>
            <person name="Mobarry C."/>
            <person name="Merkulov G.V."/>
            <person name="Charlab R."/>
            <person name="Dew I."/>
            <person name="Deng Z."/>
            <person name="Istrail S."/>
            <person name="Li P."/>
            <person name="Sutton G."/>
        </authorList>
    </citation>
    <scope>NUCLEOTIDE SEQUENCE</scope>
    <source>
        <strain evidence="1">BN</strain>
    </source>
</reference>
<organism evidence="1">
    <name type="scientific">Rattus norvegicus</name>
    <name type="common">Rat</name>
    <dbReference type="NCBI Taxonomy" id="10116"/>
    <lineage>
        <taxon>Eukaryota</taxon>
        <taxon>Metazoa</taxon>
        <taxon>Chordata</taxon>
        <taxon>Craniata</taxon>
        <taxon>Vertebrata</taxon>
        <taxon>Euteleostomi</taxon>
        <taxon>Mammalia</taxon>
        <taxon>Eutheria</taxon>
        <taxon>Euarchontoglires</taxon>
        <taxon>Glires</taxon>
        <taxon>Rodentia</taxon>
        <taxon>Myomorpha</taxon>
        <taxon>Muroidea</taxon>
        <taxon>Muridae</taxon>
        <taxon>Murinae</taxon>
        <taxon>Rattus</taxon>
    </lineage>
</organism>
<protein>
    <submittedName>
        <fullName evidence="1">Mediator of RNA polymerase II transcription, subunit 8 homolog (Yeast) (Predicted), isoform CRA_a</fullName>
    </submittedName>
</protein>
<dbReference type="EMBL" id="CH474008">
    <property type="protein sequence ID" value="EDL90174.1"/>
    <property type="molecule type" value="Genomic_DNA"/>
</dbReference>
<dbReference type="AlphaFoldDB" id="A6JZH9"/>
<dbReference type="CTD" id="112950"/>
<evidence type="ECO:0000313" key="2">
    <source>
        <dbReference type="RGD" id="1305552"/>
    </source>
</evidence>
<dbReference type="KEGG" id="rno:362575"/>
<dbReference type="AGR" id="RGD:1305552"/>
<dbReference type="RGD" id="1305552">
    <property type="gene designation" value="Med8"/>
</dbReference>
<evidence type="ECO:0000313" key="1">
    <source>
        <dbReference type="EMBL" id="EDL90174.1"/>
    </source>
</evidence>
<dbReference type="GeneID" id="362575"/>
<dbReference type="RefSeq" id="NP_001102143.1">
    <property type="nucleotide sequence ID" value="NM_001108673.1"/>
</dbReference>
<proteinExistence type="predicted"/>